<name>A0A3M7T220_BRAPC</name>
<accession>A0A3M7T220</accession>
<evidence type="ECO:0000313" key="1">
    <source>
        <dbReference type="EMBL" id="RNA42062.1"/>
    </source>
</evidence>
<dbReference type="AlphaFoldDB" id="A0A3M7T220"/>
<gene>
    <name evidence="1" type="ORF">BpHYR1_037146</name>
</gene>
<comment type="caution">
    <text evidence="1">The sequence shown here is derived from an EMBL/GenBank/DDBJ whole genome shotgun (WGS) entry which is preliminary data.</text>
</comment>
<proteinExistence type="predicted"/>
<organism evidence="1 2">
    <name type="scientific">Brachionus plicatilis</name>
    <name type="common">Marine rotifer</name>
    <name type="synonym">Brachionus muelleri</name>
    <dbReference type="NCBI Taxonomy" id="10195"/>
    <lineage>
        <taxon>Eukaryota</taxon>
        <taxon>Metazoa</taxon>
        <taxon>Spiralia</taxon>
        <taxon>Gnathifera</taxon>
        <taxon>Rotifera</taxon>
        <taxon>Eurotatoria</taxon>
        <taxon>Monogononta</taxon>
        <taxon>Pseudotrocha</taxon>
        <taxon>Ploima</taxon>
        <taxon>Brachionidae</taxon>
        <taxon>Brachionus</taxon>
    </lineage>
</organism>
<sequence>MARDCQGVMVYNALNFLDILLSNDENAKVNHPFSPKFLVYPFSRWVLCEISRCPRWDDHVYCVNFGSDSMIYWGHRIGPKIHPFKKKKKNLKPNLGFIIGKYPL</sequence>
<protein>
    <submittedName>
        <fullName evidence="1">Uncharacterized protein</fullName>
    </submittedName>
</protein>
<dbReference type="EMBL" id="REGN01000419">
    <property type="protein sequence ID" value="RNA42062.1"/>
    <property type="molecule type" value="Genomic_DNA"/>
</dbReference>
<reference evidence="1 2" key="1">
    <citation type="journal article" date="2018" name="Sci. Rep.">
        <title>Genomic signatures of local adaptation to the degree of environmental predictability in rotifers.</title>
        <authorList>
            <person name="Franch-Gras L."/>
            <person name="Hahn C."/>
            <person name="Garcia-Roger E.M."/>
            <person name="Carmona M.J."/>
            <person name="Serra M."/>
            <person name="Gomez A."/>
        </authorList>
    </citation>
    <scope>NUCLEOTIDE SEQUENCE [LARGE SCALE GENOMIC DNA]</scope>
    <source>
        <strain evidence="1">HYR1</strain>
    </source>
</reference>
<dbReference type="Proteomes" id="UP000276133">
    <property type="component" value="Unassembled WGS sequence"/>
</dbReference>
<keyword evidence="2" id="KW-1185">Reference proteome</keyword>
<evidence type="ECO:0000313" key="2">
    <source>
        <dbReference type="Proteomes" id="UP000276133"/>
    </source>
</evidence>